<dbReference type="EMBL" id="JAKLTR010000006">
    <property type="protein sequence ID" value="MCG2614803.1"/>
    <property type="molecule type" value="Genomic_DNA"/>
</dbReference>
<dbReference type="RefSeq" id="WP_237871572.1">
    <property type="nucleotide sequence ID" value="NZ_JAKLTR010000006.1"/>
</dbReference>
<proteinExistence type="predicted"/>
<evidence type="ECO:0000313" key="2">
    <source>
        <dbReference type="Proteomes" id="UP001165367"/>
    </source>
</evidence>
<reference evidence="1" key="1">
    <citation type="submission" date="2022-01" db="EMBL/GenBank/DDBJ databases">
        <authorList>
            <person name="Jo J.-H."/>
            <person name="Im W.-T."/>
        </authorList>
    </citation>
    <scope>NUCLEOTIDE SEQUENCE</scope>
    <source>
        <strain evidence="1">NA20</strain>
    </source>
</reference>
<dbReference type="Gene3D" id="3.40.50.1820">
    <property type="entry name" value="alpha/beta hydrolase"/>
    <property type="match status" value="1"/>
</dbReference>
<name>A0ABS9KR74_9BACT</name>
<dbReference type="PANTHER" id="PTHR22946">
    <property type="entry name" value="DIENELACTONE HYDROLASE DOMAIN-CONTAINING PROTEIN-RELATED"/>
    <property type="match status" value="1"/>
</dbReference>
<dbReference type="PANTHER" id="PTHR22946:SF8">
    <property type="entry name" value="ACETYL XYLAN ESTERASE DOMAIN-CONTAINING PROTEIN"/>
    <property type="match status" value="1"/>
</dbReference>
<organism evidence="1 2">
    <name type="scientific">Terrimonas ginsenosidimutans</name>
    <dbReference type="NCBI Taxonomy" id="2908004"/>
    <lineage>
        <taxon>Bacteria</taxon>
        <taxon>Pseudomonadati</taxon>
        <taxon>Bacteroidota</taxon>
        <taxon>Chitinophagia</taxon>
        <taxon>Chitinophagales</taxon>
        <taxon>Chitinophagaceae</taxon>
        <taxon>Terrimonas</taxon>
    </lineage>
</organism>
<protein>
    <submittedName>
        <fullName evidence="1">Acetylxylan esterase</fullName>
    </submittedName>
</protein>
<comment type="caution">
    <text evidence="1">The sequence shown here is derived from an EMBL/GenBank/DDBJ whole genome shotgun (WGS) entry which is preliminary data.</text>
</comment>
<sequence length="467" mass="52764">MAITPIIKKSLLFFCGMAWYTGNAQNSDDRYAKPLKQVIKEVEQRFHIRIKYADTMIADKQVTYADWRYRQDAETTLEKILSPFDLIAKKESDSVYKLGTFEYHRWKVEDGWAELDRIAGQYNNKTEWETRKADLRSCMIKALQLDLAPIALSKPITTEVRKYDGYTVQNIAIEILPGIYVNGSLYKPAKYKGRIPVILSPDGHWAKQRYRADCQLRCASLAKMGAMAFSFDLFAWGESLLQFKSEDHRRSLSMSFQVLGGIRILDYLLALKDADTTRVGISGGSGGGTHTALLTALDDRIKCSAPVASVSSYFYGGCPCESGMPIHACGGGTDNVEIAAMAAPRPQLVVSDGKDWTDRMPEHDLSYLKKIYSWYDKSESISNVHLKEEGHDFGINKRTAVYEFMAKQLSLDLNLIKNTTGKIDESFVTIEKEPMMYVFGANAERLPANAVKGFENAERLFYQLKRN</sequence>
<dbReference type="SUPFAM" id="SSF53474">
    <property type="entry name" value="alpha/beta-Hydrolases"/>
    <property type="match status" value="1"/>
</dbReference>
<gene>
    <name evidence="1" type="ORF">LZZ85_10945</name>
</gene>
<dbReference type="InterPro" id="IPR050261">
    <property type="entry name" value="FrsA_esterase"/>
</dbReference>
<keyword evidence="2" id="KW-1185">Reference proteome</keyword>
<accession>A0ABS9KR74</accession>
<dbReference type="Proteomes" id="UP001165367">
    <property type="component" value="Unassembled WGS sequence"/>
</dbReference>
<dbReference type="InterPro" id="IPR029058">
    <property type="entry name" value="AB_hydrolase_fold"/>
</dbReference>
<evidence type="ECO:0000313" key="1">
    <source>
        <dbReference type="EMBL" id="MCG2614803.1"/>
    </source>
</evidence>